<feature type="non-terminal residue" evidence="1">
    <location>
        <position position="65"/>
    </location>
</feature>
<dbReference type="Gene3D" id="3.10.10.10">
    <property type="entry name" value="HIV Type 1 Reverse Transcriptase, subunit A, domain 1"/>
    <property type="match status" value="1"/>
</dbReference>
<name>A0A811USX7_CERCA</name>
<reference evidence="1" key="1">
    <citation type="submission" date="2020-11" db="EMBL/GenBank/DDBJ databases">
        <authorList>
            <person name="Whitehead M."/>
        </authorList>
    </citation>
    <scope>NUCLEOTIDE SEQUENCE</scope>
    <source>
        <strain evidence="1">EGII</strain>
    </source>
</reference>
<dbReference type="GO" id="GO:0071897">
    <property type="term" value="P:DNA biosynthetic process"/>
    <property type="evidence" value="ECO:0007669"/>
    <property type="project" value="UniProtKB-ARBA"/>
</dbReference>
<protein>
    <submittedName>
        <fullName evidence="1">(Mediterranean fruit fly) hypothetical protein</fullName>
    </submittedName>
</protein>
<dbReference type="PANTHER" id="PTHR37984:SF5">
    <property type="entry name" value="PROTEIN NYNRIN-LIKE"/>
    <property type="match status" value="1"/>
</dbReference>
<gene>
    <name evidence="1" type="ORF">CCAP1982_LOCUS9350</name>
</gene>
<accession>A0A811USX7</accession>
<dbReference type="Gene3D" id="3.30.70.270">
    <property type="match status" value="1"/>
</dbReference>
<comment type="caution">
    <text evidence="1">The sequence shown here is derived from an EMBL/GenBank/DDBJ whole genome shotgun (WGS) entry which is preliminary data.</text>
</comment>
<dbReference type="SUPFAM" id="SSF56672">
    <property type="entry name" value="DNA/RNA polymerases"/>
    <property type="match status" value="1"/>
</dbReference>
<organism evidence="1 2">
    <name type="scientific">Ceratitis capitata</name>
    <name type="common">Mediterranean fruit fly</name>
    <name type="synonym">Tephritis capitata</name>
    <dbReference type="NCBI Taxonomy" id="7213"/>
    <lineage>
        <taxon>Eukaryota</taxon>
        <taxon>Metazoa</taxon>
        <taxon>Ecdysozoa</taxon>
        <taxon>Arthropoda</taxon>
        <taxon>Hexapoda</taxon>
        <taxon>Insecta</taxon>
        <taxon>Pterygota</taxon>
        <taxon>Neoptera</taxon>
        <taxon>Endopterygota</taxon>
        <taxon>Diptera</taxon>
        <taxon>Brachycera</taxon>
        <taxon>Muscomorpha</taxon>
        <taxon>Tephritoidea</taxon>
        <taxon>Tephritidae</taxon>
        <taxon>Ceratitis</taxon>
        <taxon>Ceratitis</taxon>
    </lineage>
</organism>
<dbReference type="EMBL" id="CAJHJT010000023">
    <property type="protein sequence ID" value="CAD7000876.1"/>
    <property type="molecule type" value="Genomic_DNA"/>
</dbReference>
<proteinExistence type="predicted"/>
<dbReference type="Proteomes" id="UP000606786">
    <property type="component" value="Unassembled WGS sequence"/>
</dbReference>
<keyword evidence="2" id="KW-1185">Reference proteome</keyword>
<dbReference type="InterPro" id="IPR050951">
    <property type="entry name" value="Retrovirus_Pol_polyprotein"/>
</dbReference>
<dbReference type="InterPro" id="IPR043128">
    <property type="entry name" value="Rev_trsase/Diguanyl_cyclase"/>
</dbReference>
<sequence length="65" mass="7422">VNRLVSTGVVKPINSSNWAALIVTARKPNNKIRLCADLKVNINQQIDIDRHPITNMEELLFKLKR</sequence>
<dbReference type="PANTHER" id="PTHR37984">
    <property type="entry name" value="PROTEIN CBG26694"/>
    <property type="match status" value="1"/>
</dbReference>
<evidence type="ECO:0000313" key="1">
    <source>
        <dbReference type="EMBL" id="CAD7000876.1"/>
    </source>
</evidence>
<dbReference type="AlphaFoldDB" id="A0A811USX7"/>
<dbReference type="InterPro" id="IPR043502">
    <property type="entry name" value="DNA/RNA_pol_sf"/>
</dbReference>
<evidence type="ECO:0000313" key="2">
    <source>
        <dbReference type="Proteomes" id="UP000606786"/>
    </source>
</evidence>
<feature type="non-terminal residue" evidence="1">
    <location>
        <position position="1"/>
    </location>
</feature>